<dbReference type="InterPro" id="IPR051401">
    <property type="entry name" value="GtrA_CellWall_Glycosyl"/>
</dbReference>
<feature type="domain" description="GtrA/DPMS transmembrane" evidence="7">
    <location>
        <begin position="26"/>
        <end position="144"/>
    </location>
</feature>
<evidence type="ECO:0000259" key="7">
    <source>
        <dbReference type="Pfam" id="PF04138"/>
    </source>
</evidence>
<dbReference type="Proteomes" id="UP001592531">
    <property type="component" value="Unassembled WGS sequence"/>
</dbReference>
<evidence type="ECO:0000256" key="4">
    <source>
        <dbReference type="ARBA" id="ARBA00022989"/>
    </source>
</evidence>
<feature type="transmembrane region" description="Helical" evidence="6">
    <location>
        <begin position="24"/>
        <end position="42"/>
    </location>
</feature>
<organism evidence="8 9">
    <name type="scientific">Streptacidiphilus cavernicola</name>
    <dbReference type="NCBI Taxonomy" id="3342716"/>
    <lineage>
        <taxon>Bacteria</taxon>
        <taxon>Bacillati</taxon>
        <taxon>Actinomycetota</taxon>
        <taxon>Actinomycetes</taxon>
        <taxon>Kitasatosporales</taxon>
        <taxon>Streptomycetaceae</taxon>
        <taxon>Streptacidiphilus</taxon>
    </lineage>
</organism>
<dbReference type="Pfam" id="PF04138">
    <property type="entry name" value="GtrA_DPMS_TM"/>
    <property type="match status" value="1"/>
</dbReference>
<gene>
    <name evidence="8" type="ORF">ACEZDE_10020</name>
</gene>
<dbReference type="InterPro" id="IPR007267">
    <property type="entry name" value="GtrA_DPMS_TM"/>
</dbReference>
<name>A0ABV6VT99_9ACTN</name>
<proteinExistence type="inferred from homology"/>
<dbReference type="PANTHER" id="PTHR38459:SF1">
    <property type="entry name" value="PROPHAGE BACTOPRENOL-LINKED GLUCOSE TRANSLOCASE HOMOLOG"/>
    <property type="match status" value="1"/>
</dbReference>
<evidence type="ECO:0000256" key="5">
    <source>
        <dbReference type="ARBA" id="ARBA00023136"/>
    </source>
</evidence>
<dbReference type="RefSeq" id="WP_380534693.1">
    <property type="nucleotide sequence ID" value="NZ_JBHFAB010000006.1"/>
</dbReference>
<keyword evidence="9" id="KW-1185">Reference proteome</keyword>
<evidence type="ECO:0000256" key="1">
    <source>
        <dbReference type="ARBA" id="ARBA00004141"/>
    </source>
</evidence>
<evidence type="ECO:0000256" key="6">
    <source>
        <dbReference type="SAM" id="Phobius"/>
    </source>
</evidence>
<reference evidence="8 9" key="1">
    <citation type="submission" date="2024-09" db="EMBL/GenBank/DDBJ databases">
        <authorList>
            <person name="Lee S.D."/>
        </authorList>
    </citation>
    <scope>NUCLEOTIDE SEQUENCE [LARGE SCALE GENOMIC DNA]</scope>
    <source>
        <strain evidence="8 9">N8-3</strain>
    </source>
</reference>
<keyword evidence="5 6" id="KW-0472">Membrane</keyword>
<feature type="transmembrane region" description="Helical" evidence="6">
    <location>
        <begin position="119"/>
        <end position="137"/>
    </location>
</feature>
<accession>A0ABV6VT99</accession>
<feature type="transmembrane region" description="Helical" evidence="6">
    <location>
        <begin position="87"/>
        <end position="107"/>
    </location>
</feature>
<keyword evidence="4 6" id="KW-1133">Transmembrane helix</keyword>
<dbReference type="PANTHER" id="PTHR38459">
    <property type="entry name" value="PROPHAGE BACTOPRENOL-LINKED GLUCOSE TRANSLOCASE HOMOLOG"/>
    <property type="match status" value="1"/>
</dbReference>
<feature type="transmembrane region" description="Helical" evidence="6">
    <location>
        <begin position="54"/>
        <end position="75"/>
    </location>
</feature>
<protein>
    <submittedName>
        <fullName evidence="8">GtrA family protein</fullName>
    </submittedName>
</protein>
<evidence type="ECO:0000256" key="2">
    <source>
        <dbReference type="ARBA" id="ARBA00009399"/>
    </source>
</evidence>
<evidence type="ECO:0000313" key="9">
    <source>
        <dbReference type="Proteomes" id="UP001592531"/>
    </source>
</evidence>
<comment type="caution">
    <text evidence="8">The sequence shown here is derived from an EMBL/GenBank/DDBJ whole genome shotgun (WGS) entry which is preliminary data.</text>
</comment>
<dbReference type="EMBL" id="JBHFAB010000006">
    <property type="protein sequence ID" value="MFC1416979.1"/>
    <property type="molecule type" value="Genomic_DNA"/>
</dbReference>
<comment type="similarity">
    <text evidence="2">Belongs to the GtrA family.</text>
</comment>
<sequence>MTTTINAEPAAAPPSVMRRLVGELAKFGIVGIVGLVVQFGTLPLMLDVLPATRATMASTGIAIATNYIGYRYWVYRDADKKTRSREIALFLLFSGIGLVIQTGMVYALTGMTGMNGKTAVMAFNLVGIAIATLFRFWSYRTWVFRAVPAADPALAALPEPPR</sequence>
<evidence type="ECO:0000313" key="8">
    <source>
        <dbReference type="EMBL" id="MFC1416979.1"/>
    </source>
</evidence>
<evidence type="ECO:0000256" key="3">
    <source>
        <dbReference type="ARBA" id="ARBA00022692"/>
    </source>
</evidence>
<keyword evidence="3 6" id="KW-0812">Transmembrane</keyword>
<comment type="subcellular location">
    <subcellularLocation>
        <location evidence="1">Membrane</location>
        <topology evidence="1">Multi-pass membrane protein</topology>
    </subcellularLocation>
</comment>